<keyword evidence="7" id="KW-1185">Reference proteome</keyword>
<dbReference type="InterPro" id="IPR056365">
    <property type="entry name" value="NAD-GDH_2nd"/>
</dbReference>
<comment type="function">
    <text evidence="4">NAD(+)-dependent glutamate dehydrogenase which degrades glutamate to ammonia and alpha-ketoglutarate.</text>
</comment>
<dbReference type="SUPFAM" id="SSF53223">
    <property type="entry name" value="Aminoacid dehydrogenase-like, N-terminal domain"/>
    <property type="match status" value="1"/>
</dbReference>
<comment type="caution">
    <text evidence="6">The sequence shown here is derived from an EMBL/GenBank/DDBJ whole genome shotgun (WGS) entry which is preliminary data.</text>
</comment>
<dbReference type="InterPro" id="IPR046346">
    <property type="entry name" value="Aminoacid_DH-like_N_sf"/>
</dbReference>
<dbReference type="PANTHER" id="PTHR11606:SF24">
    <property type="entry name" value="NAD-SPECIFIC GLUTAMATE DEHYDROGENASE"/>
    <property type="match status" value="1"/>
</dbReference>
<comment type="similarity">
    <text evidence="1 4">Belongs to the Glu/Leu/Phe/Val dehydrogenases family.</text>
</comment>
<dbReference type="Pfam" id="PF00208">
    <property type="entry name" value="ELFV_dehydrog"/>
    <property type="match status" value="1"/>
</dbReference>
<evidence type="ECO:0000259" key="5">
    <source>
        <dbReference type="SMART" id="SM00839"/>
    </source>
</evidence>
<dbReference type="InterPro" id="IPR016210">
    <property type="entry name" value="NAD-GDH_euk"/>
</dbReference>
<accession>A0A8H7VPH2</accession>
<evidence type="ECO:0000256" key="3">
    <source>
        <dbReference type="ARBA" id="ARBA00023027"/>
    </source>
</evidence>
<dbReference type="EC" id="1.4.1.2" evidence="4"/>
<keyword evidence="2 4" id="KW-0560">Oxidoreductase</keyword>
<dbReference type="InterPro" id="IPR055480">
    <property type="entry name" value="NAD-GDH_N"/>
</dbReference>
<dbReference type="Proteomes" id="UP000646827">
    <property type="component" value="Unassembled WGS sequence"/>
</dbReference>
<dbReference type="Gene3D" id="3.40.50.720">
    <property type="entry name" value="NAD(P)-binding Rossmann-like Domain"/>
    <property type="match status" value="1"/>
</dbReference>
<name>A0A8H7VPH2_9FUNG</name>
<dbReference type="SUPFAM" id="SSF51735">
    <property type="entry name" value="NAD(P)-binding Rossmann-fold domains"/>
    <property type="match status" value="1"/>
</dbReference>
<dbReference type="InterPro" id="IPR036291">
    <property type="entry name" value="NAD(P)-bd_dom_sf"/>
</dbReference>
<gene>
    <name evidence="6" type="ORF">INT45_011022</name>
</gene>
<organism evidence="6 7">
    <name type="scientific">Circinella minor</name>
    <dbReference type="NCBI Taxonomy" id="1195481"/>
    <lineage>
        <taxon>Eukaryota</taxon>
        <taxon>Fungi</taxon>
        <taxon>Fungi incertae sedis</taxon>
        <taxon>Mucoromycota</taxon>
        <taxon>Mucoromycotina</taxon>
        <taxon>Mucoromycetes</taxon>
        <taxon>Mucorales</taxon>
        <taxon>Lichtheimiaceae</taxon>
        <taxon>Circinella</taxon>
    </lineage>
</organism>
<comment type="catalytic activity">
    <reaction evidence="4">
        <text>L-glutamate + NAD(+) + H2O = 2-oxoglutarate + NH4(+) + NADH + H(+)</text>
        <dbReference type="Rhea" id="RHEA:15133"/>
        <dbReference type="ChEBI" id="CHEBI:15377"/>
        <dbReference type="ChEBI" id="CHEBI:15378"/>
        <dbReference type="ChEBI" id="CHEBI:16810"/>
        <dbReference type="ChEBI" id="CHEBI:28938"/>
        <dbReference type="ChEBI" id="CHEBI:29985"/>
        <dbReference type="ChEBI" id="CHEBI:57540"/>
        <dbReference type="ChEBI" id="CHEBI:57945"/>
        <dbReference type="EC" id="1.4.1.2"/>
    </reaction>
</comment>
<evidence type="ECO:0000256" key="2">
    <source>
        <dbReference type="ARBA" id="ARBA00023002"/>
    </source>
</evidence>
<dbReference type="AlphaFoldDB" id="A0A8H7VPH2"/>
<proteinExistence type="inferred from homology"/>
<dbReference type="PIRSF" id="PIRSF000184">
    <property type="entry name" value="GDH_NAD"/>
    <property type="match status" value="1"/>
</dbReference>
<evidence type="ECO:0000313" key="7">
    <source>
        <dbReference type="Proteomes" id="UP000646827"/>
    </source>
</evidence>
<dbReference type="OrthoDB" id="184415at2759"/>
<dbReference type="EMBL" id="JAEPRB010000001">
    <property type="protein sequence ID" value="KAG2228230.1"/>
    <property type="molecule type" value="Genomic_DNA"/>
</dbReference>
<evidence type="ECO:0000256" key="1">
    <source>
        <dbReference type="ARBA" id="ARBA00006382"/>
    </source>
</evidence>
<dbReference type="GO" id="GO:0005739">
    <property type="term" value="C:mitochondrion"/>
    <property type="evidence" value="ECO:0007669"/>
    <property type="project" value="UniProtKB-UniRule"/>
</dbReference>
<keyword evidence="3 4" id="KW-0520">NAD</keyword>
<feature type="domain" description="Glutamate/phenylalanine/leucine/valine/L-tryptophan dehydrogenase C-terminal" evidence="5">
    <location>
        <begin position="657"/>
        <end position="921"/>
    </location>
</feature>
<sequence length="1022" mass="116102">MSTASPLARTAINNDHEDQCDDGYGYSTNVFAGKQDQMVQVCQHIEQTGFMPKDLIENEVAWFYGNLGIDDFYFALEPVETISNHVMALYGAKMLAYTRNENALDIKLDKEGEDSSVYIHSSQPGVTDFSGPQIEKKIDGKYLDGSTPAKAYRVESYRSSGTANGVTSQLRSYFVTKCQFVNPTPSTEEQTDIRQVADKSFLRKATDHTLNAYEQVMQSALQRKGPVIEMIESQGKRERRLIIGYHQRSTVGFFSAMSDLYHYYNLFSARKYVEQFSNGITIIGLYLSPVPGSTALPIETTIHQVMKETSLIYCLPSSPLQYLFQRNQLSVQESVYGYVAWIFAQHFLNRLGKEYLSLSNILDARNPVHEEVLNKLKKRLRQDTFTREYILDIIKRYPDLVKLLYANFATVHYVNQREASLEPTISYQRLTTVEKLSNEELSHKIKVLTSNAHEQLVFESFLTFNKNVVKTNFFQTTKVALSFRLRPDFLPEIEYQTKLYGMFLVVGSEFRGFHLRFRDVARGGIRIIRSRNREAYSINQRTVFDENYALAATQQRKNKDIPEGGSKGTILLNIDQQDKAREAFEKYVDSILDLLIAGKTPGIKETLVDLDNKEEILFFGPDEGTADYMDWASLHARTRGAPFWKAFTTGKSQSMGGIPHDTYGMTTRSVHQYVLGIYRTFGLNEEECTKLQTGGPDGDLGSNEIKISKDKTIAIVDGSGVLYDRKGIDRTELGRLANERLMINNFDASLLSDEGFRVLLEDNNVTLYNGQVVENGFQFRNTFHTNPLAQATVFVPCGGRPESVDLANVHKLVDTDGTPLFKYIVEGANLFFTQEARLRLEKQGIVIFKDASANKGGVTSSSLEVLAALAFDDAGFAKNMCVKDGHVPDFYQQYVQEVQKTIERNARVEFEALWREHQKTKQPISILSDELSVAIVQLTEQLQGTSLWDNIKLRTDVLSRAFPKLLLEEIGLETLVQRIPEPYVKALFGAYLASQFVYRHGAEPDHFAFFEFMRENYYSDIN</sequence>
<dbReference type="SMART" id="SM00839">
    <property type="entry name" value="ELFV_dehydrog"/>
    <property type="match status" value="1"/>
</dbReference>
<dbReference type="GO" id="GO:0004352">
    <property type="term" value="F:glutamate dehydrogenase (NAD+) activity"/>
    <property type="evidence" value="ECO:0007669"/>
    <property type="project" value="UniProtKB-UniRule"/>
</dbReference>
<evidence type="ECO:0000313" key="6">
    <source>
        <dbReference type="EMBL" id="KAG2228230.1"/>
    </source>
</evidence>
<dbReference type="InterPro" id="IPR006096">
    <property type="entry name" value="Glu/Leu/Phe/Val/Trp_DH_C"/>
</dbReference>
<dbReference type="PANTHER" id="PTHR11606">
    <property type="entry name" value="GLUTAMATE DEHYDROGENASE"/>
    <property type="match status" value="1"/>
</dbReference>
<reference evidence="6 7" key="1">
    <citation type="submission" date="2020-12" db="EMBL/GenBank/DDBJ databases">
        <title>Metabolic potential, ecology and presence of endohyphal bacteria is reflected in genomic diversity of Mucoromycotina.</title>
        <authorList>
            <person name="Muszewska A."/>
            <person name="Okrasinska A."/>
            <person name="Steczkiewicz K."/>
            <person name="Drgas O."/>
            <person name="Orlowska M."/>
            <person name="Perlinska-Lenart U."/>
            <person name="Aleksandrzak-Piekarczyk T."/>
            <person name="Szatraj K."/>
            <person name="Zielenkiewicz U."/>
            <person name="Pilsyk S."/>
            <person name="Malc E."/>
            <person name="Mieczkowski P."/>
            <person name="Kruszewska J.S."/>
            <person name="Biernat P."/>
            <person name="Pawlowska J."/>
        </authorList>
    </citation>
    <scope>NUCLEOTIDE SEQUENCE [LARGE SCALE GENOMIC DNA]</scope>
    <source>
        <strain evidence="6 7">CBS 142.35</strain>
    </source>
</reference>
<evidence type="ECO:0000256" key="4">
    <source>
        <dbReference type="PIRNR" id="PIRNR000184"/>
    </source>
</evidence>
<dbReference type="Pfam" id="PF23147">
    <property type="entry name" value="GDH2_N"/>
    <property type="match status" value="1"/>
</dbReference>
<dbReference type="GO" id="GO:0006538">
    <property type="term" value="P:L-glutamate catabolic process"/>
    <property type="evidence" value="ECO:0007669"/>
    <property type="project" value="UniProtKB-UniRule"/>
</dbReference>
<protein>
    <recommendedName>
        <fullName evidence="4">NAD-specific glutamate dehydrogenase</fullName>
        <ecNumber evidence="4">1.4.1.2</ecNumber>
    </recommendedName>
</protein>
<dbReference type="Pfam" id="PF23152">
    <property type="entry name" value="GDH_2nd"/>
    <property type="match status" value="1"/>
</dbReference>